<dbReference type="InterPro" id="IPR037523">
    <property type="entry name" value="VOC_core"/>
</dbReference>
<reference evidence="2 3" key="1">
    <citation type="journal article" date="2013" name="Genome Biol.">
        <title>Comparative genomics of the core and accessory genomes of 48 Sinorhizobium strains comprising five genospecies.</title>
        <authorList>
            <person name="Sugawara M."/>
            <person name="Epstein B."/>
            <person name="Badgley B.D."/>
            <person name="Unno T."/>
            <person name="Xu L."/>
            <person name="Reese J."/>
            <person name="Gyaneshwar P."/>
            <person name="Denny R."/>
            <person name="Mudge J."/>
            <person name="Bharti A.K."/>
            <person name="Farmer A.D."/>
            <person name="May G.D."/>
            <person name="Woodward J.E."/>
            <person name="Medigue C."/>
            <person name="Vallenet D."/>
            <person name="Lajus A."/>
            <person name="Rouy Z."/>
            <person name="Martinez-Vaz B."/>
            <person name="Tiffin P."/>
            <person name="Young N.D."/>
            <person name="Sadowsky M.J."/>
        </authorList>
    </citation>
    <scope>NUCLEOTIDE SEQUENCE [LARGE SCALE GENOMIC DNA]</scope>
    <source>
        <strain evidence="2 3">USDA4894</strain>
    </source>
</reference>
<evidence type="ECO:0000313" key="2">
    <source>
        <dbReference type="EMBL" id="MQX14902.1"/>
    </source>
</evidence>
<organism evidence="2 3">
    <name type="scientific">Sinorhizobium terangae</name>
    <dbReference type="NCBI Taxonomy" id="110322"/>
    <lineage>
        <taxon>Bacteria</taxon>
        <taxon>Pseudomonadati</taxon>
        <taxon>Pseudomonadota</taxon>
        <taxon>Alphaproteobacteria</taxon>
        <taxon>Hyphomicrobiales</taxon>
        <taxon>Rhizobiaceae</taxon>
        <taxon>Sinorhizobium/Ensifer group</taxon>
        <taxon>Sinorhizobium</taxon>
    </lineage>
</organism>
<dbReference type="Gene3D" id="3.10.180.10">
    <property type="entry name" value="2,3-Dihydroxybiphenyl 1,2-Dioxygenase, domain 1"/>
    <property type="match status" value="1"/>
</dbReference>
<sequence length="127" mass="13857">MLLYVTLGTNDLDRAGIFYDRTLATLGLKRRKQDEVEIGYGAESDVRCRLWVVTPFNRKAATIGNGSMVALEAENRAAVDAFYAAALANGGTDEGAPGLRPFHPNFYAAYVRDPDGNKLSAVCERPE</sequence>
<evidence type="ECO:0000259" key="1">
    <source>
        <dbReference type="PROSITE" id="PS51819"/>
    </source>
</evidence>
<feature type="domain" description="VOC" evidence="1">
    <location>
        <begin position="1"/>
        <end position="124"/>
    </location>
</feature>
<dbReference type="InterPro" id="IPR004360">
    <property type="entry name" value="Glyas_Fos-R_dOase_dom"/>
</dbReference>
<dbReference type="PROSITE" id="PS51819">
    <property type="entry name" value="VOC"/>
    <property type="match status" value="1"/>
</dbReference>
<dbReference type="PANTHER" id="PTHR35006">
    <property type="entry name" value="GLYOXALASE FAMILY PROTEIN (AFU_ORTHOLOGUE AFUA_5G14830)"/>
    <property type="match status" value="1"/>
</dbReference>
<dbReference type="AlphaFoldDB" id="A0A6N7LAY1"/>
<dbReference type="RefSeq" id="WP_153438280.1">
    <property type="nucleotide sequence ID" value="NZ_CP121659.1"/>
</dbReference>
<evidence type="ECO:0000313" key="3">
    <source>
        <dbReference type="Proteomes" id="UP000439983"/>
    </source>
</evidence>
<dbReference type="SUPFAM" id="SSF54593">
    <property type="entry name" value="Glyoxalase/Bleomycin resistance protein/Dihydroxybiphenyl dioxygenase"/>
    <property type="match status" value="1"/>
</dbReference>
<dbReference type="EMBL" id="WITC01000036">
    <property type="protein sequence ID" value="MQX14902.1"/>
    <property type="molecule type" value="Genomic_DNA"/>
</dbReference>
<dbReference type="Proteomes" id="UP000439983">
    <property type="component" value="Unassembled WGS sequence"/>
</dbReference>
<dbReference type="PANTHER" id="PTHR35006:SF1">
    <property type="entry name" value="BLL2941 PROTEIN"/>
    <property type="match status" value="1"/>
</dbReference>
<protein>
    <submittedName>
        <fullName evidence="2">VOC family protein</fullName>
    </submittedName>
</protein>
<proteinExistence type="predicted"/>
<comment type="caution">
    <text evidence="2">The sequence shown here is derived from an EMBL/GenBank/DDBJ whole genome shotgun (WGS) entry which is preliminary data.</text>
</comment>
<name>A0A6N7LAY1_SINTE</name>
<dbReference type="InterPro" id="IPR029068">
    <property type="entry name" value="Glyas_Bleomycin-R_OHBP_Dase"/>
</dbReference>
<dbReference type="Pfam" id="PF00903">
    <property type="entry name" value="Glyoxalase"/>
    <property type="match status" value="1"/>
</dbReference>
<accession>A0A6N7LAY1</accession>
<dbReference type="OrthoDB" id="9807407at2"/>
<keyword evidence="3" id="KW-1185">Reference proteome</keyword>
<gene>
    <name evidence="2" type="ORF">GHK62_09050</name>
</gene>
<dbReference type="CDD" id="cd07262">
    <property type="entry name" value="VOC_like"/>
    <property type="match status" value="1"/>
</dbReference>